<dbReference type="RefSeq" id="WP_091083528.1">
    <property type="nucleotide sequence ID" value="NZ_FOHX01000006.1"/>
</dbReference>
<keyword evidence="2 4" id="KW-0238">DNA-binding</keyword>
<dbReference type="AlphaFoldDB" id="A0A1I0JUR8"/>
<evidence type="ECO:0000313" key="7">
    <source>
        <dbReference type="Proteomes" id="UP000199361"/>
    </source>
</evidence>
<dbReference type="GO" id="GO:0003700">
    <property type="term" value="F:DNA-binding transcription factor activity"/>
    <property type="evidence" value="ECO:0007669"/>
    <property type="project" value="TreeGrafter"/>
</dbReference>
<evidence type="ECO:0000259" key="5">
    <source>
        <dbReference type="PROSITE" id="PS50977"/>
    </source>
</evidence>
<proteinExistence type="predicted"/>
<keyword evidence="7" id="KW-1185">Reference proteome</keyword>
<feature type="DNA-binding region" description="H-T-H motif" evidence="4">
    <location>
        <begin position="38"/>
        <end position="57"/>
    </location>
</feature>
<evidence type="ECO:0000256" key="1">
    <source>
        <dbReference type="ARBA" id="ARBA00023015"/>
    </source>
</evidence>
<evidence type="ECO:0000313" key="6">
    <source>
        <dbReference type="EMBL" id="SEU14449.1"/>
    </source>
</evidence>
<dbReference type="Gene3D" id="1.10.357.10">
    <property type="entry name" value="Tetracycline Repressor, domain 2"/>
    <property type="match status" value="1"/>
</dbReference>
<dbReference type="InterPro" id="IPR001647">
    <property type="entry name" value="HTH_TetR"/>
</dbReference>
<feature type="domain" description="HTH tetR-type" evidence="5">
    <location>
        <begin position="15"/>
        <end position="75"/>
    </location>
</feature>
<dbReference type="InterPro" id="IPR009057">
    <property type="entry name" value="Homeodomain-like_sf"/>
</dbReference>
<dbReference type="PRINTS" id="PR00455">
    <property type="entry name" value="HTHTETR"/>
</dbReference>
<evidence type="ECO:0000256" key="4">
    <source>
        <dbReference type="PROSITE-ProRule" id="PRU00335"/>
    </source>
</evidence>
<evidence type="ECO:0000256" key="2">
    <source>
        <dbReference type="ARBA" id="ARBA00023125"/>
    </source>
</evidence>
<dbReference type="OrthoDB" id="3682047at2"/>
<dbReference type="InterPro" id="IPR050109">
    <property type="entry name" value="HTH-type_TetR-like_transc_reg"/>
</dbReference>
<organism evidence="6 7">
    <name type="scientific">Nonomuraea wenchangensis</name>
    <dbReference type="NCBI Taxonomy" id="568860"/>
    <lineage>
        <taxon>Bacteria</taxon>
        <taxon>Bacillati</taxon>
        <taxon>Actinomycetota</taxon>
        <taxon>Actinomycetes</taxon>
        <taxon>Streptosporangiales</taxon>
        <taxon>Streptosporangiaceae</taxon>
        <taxon>Nonomuraea</taxon>
    </lineage>
</organism>
<dbReference type="Proteomes" id="UP000199361">
    <property type="component" value="Unassembled WGS sequence"/>
</dbReference>
<dbReference type="PANTHER" id="PTHR30055">
    <property type="entry name" value="HTH-TYPE TRANSCRIPTIONAL REGULATOR RUTR"/>
    <property type="match status" value="1"/>
</dbReference>
<dbReference type="PANTHER" id="PTHR30055:SF234">
    <property type="entry name" value="HTH-TYPE TRANSCRIPTIONAL REGULATOR BETI"/>
    <property type="match status" value="1"/>
</dbReference>
<sequence>MAKVGRPPQDPARQLERAHRILDAAAELILRWGYDKTTIDDVARRAGVAKGTIYLHWRTRDQLFAALLRRERVHLFAGIRANAPATLPELFGGLVRETLNRPLLRAVLLGDDEVLGKLTRMKRTSGTSLELGGPFDAYIARMIEHGAVRAEPGDHLTVISSIVYGFIALPDLLPEAARLPDERIAELVTDTVERAMSTGRPLPGADRRAVAEATADILDAMEEVARRRLAASLGSEERGA</sequence>
<dbReference type="SUPFAM" id="SSF46689">
    <property type="entry name" value="Homeodomain-like"/>
    <property type="match status" value="1"/>
</dbReference>
<gene>
    <name evidence="6" type="ORF">SAMN05421811_106257</name>
</gene>
<protein>
    <submittedName>
        <fullName evidence="6">Transcriptional regulator, TetR family</fullName>
    </submittedName>
</protein>
<accession>A0A1I0JUR8</accession>
<reference evidence="6 7" key="1">
    <citation type="submission" date="2016-10" db="EMBL/GenBank/DDBJ databases">
        <authorList>
            <person name="de Groot N.N."/>
        </authorList>
    </citation>
    <scope>NUCLEOTIDE SEQUENCE [LARGE SCALE GENOMIC DNA]</scope>
    <source>
        <strain evidence="6 7">CGMCC 4.5598</strain>
    </source>
</reference>
<keyword evidence="1" id="KW-0805">Transcription regulation</keyword>
<name>A0A1I0JUR8_9ACTN</name>
<dbReference type="EMBL" id="FOHX01000006">
    <property type="protein sequence ID" value="SEU14449.1"/>
    <property type="molecule type" value="Genomic_DNA"/>
</dbReference>
<dbReference type="PROSITE" id="PS50977">
    <property type="entry name" value="HTH_TETR_2"/>
    <property type="match status" value="1"/>
</dbReference>
<dbReference type="GO" id="GO:0000976">
    <property type="term" value="F:transcription cis-regulatory region binding"/>
    <property type="evidence" value="ECO:0007669"/>
    <property type="project" value="TreeGrafter"/>
</dbReference>
<dbReference type="Pfam" id="PF00440">
    <property type="entry name" value="TetR_N"/>
    <property type="match status" value="1"/>
</dbReference>
<dbReference type="STRING" id="568860.SAMN05421811_106257"/>
<keyword evidence="3" id="KW-0804">Transcription</keyword>
<evidence type="ECO:0000256" key="3">
    <source>
        <dbReference type="ARBA" id="ARBA00023163"/>
    </source>
</evidence>